<evidence type="ECO:0000313" key="2">
    <source>
        <dbReference type="EMBL" id="PZR03138.1"/>
    </source>
</evidence>
<gene>
    <name evidence="2" type="ORF">DI536_36320</name>
</gene>
<keyword evidence="1" id="KW-1133">Transmembrane helix</keyword>
<evidence type="ECO:0000256" key="1">
    <source>
        <dbReference type="SAM" id="Phobius"/>
    </source>
</evidence>
<name>A0A2W5U379_9BACT</name>
<dbReference type="EMBL" id="QFQP01000119">
    <property type="protein sequence ID" value="PZR03138.1"/>
    <property type="molecule type" value="Genomic_DNA"/>
</dbReference>
<evidence type="ECO:0000313" key="3">
    <source>
        <dbReference type="Proteomes" id="UP000249061"/>
    </source>
</evidence>
<comment type="caution">
    <text evidence="2">The sequence shown here is derived from an EMBL/GenBank/DDBJ whole genome shotgun (WGS) entry which is preliminary data.</text>
</comment>
<dbReference type="Pfam" id="PF08695">
    <property type="entry name" value="Coa1"/>
    <property type="match status" value="1"/>
</dbReference>
<feature type="transmembrane region" description="Helical" evidence="1">
    <location>
        <begin position="18"/>
        <end position="43"/>
    </location>
</feature>
<keyword evidence="1" id="KW-0472">Membrane</keyword>
<sequence length="145" mass="15687">MSTHVPAHPNWWQRNWKWFVPVLATLLLALFATFVFGMVALIFGALKSSTPYQHAVTRAQTDPAVVAALGEPIRAGWFVQGNIGVDGASGEADLAIPLDGAHADGTLYVVAEKRAGEWRYETLAVNVDGGERIVLVDETSPTSDR</sequence>
<accession>A0A2W5U379</accession>
<protein>
    <recommendedName>
        <fullName evidence="4">Cytochrome oxidase complex assembly protein 1</fullName>
    </recommendedName>
</protein>
<organism evidence="2 3">
    <name type="scientific">Archangium gephyra</name>
    <dbReference type="NCBI Taxonomy" id="48"/>
    <lineage>
        <taxon>Bacteria</taxon>
        <taxon>Pseudomonadati</taxon>
        <taxon>Myxococcota</taxon>
        <taxon>Myxococcia</taxon>
        <taxon>Myxococcales</taxon>
        <taxon>Cystobacterineae</taxon>
        <taxon>Archangiaceae</taxon>
        <taxon>Archangium</taxon>
    </lineage>
</organism>
<dbReference type="Proteomes" id="UP000249061">
    <property type="component" value="Unassembled WGS sequence"/>
</dbReference>
<dbReference type="AlphaFoldDB" id="A0A2W5U379"/>
<keyword evidence="1" id="KW-0812">Transmembrane</keyword>
<reference evidence="2 3" key="1">
    <citation type="submission" date="2017-08" db="EMBL/GenBank/DDBJ databases">
        <title>Infants hospitalized years apart are colonized by the same room-sourced microbial strains.</title>
        <authorList>
            <person name="Brooks B."/>
            <person name="Olm M.R."/>
            <person name="Firek B.A."/>
            <person name="Baker R."/>
            <person name="Thomas B.C."/>
            <person name="Morowitz M.J."/>
            <person name="Banfield J.F."/>
        </authorList>
    </citation>
    <scope>NUCLEOTIDE SEQUENCE [LARGE SCALE GENOMIC DNA]</scope>
    <source>
        <strain evidence="2">S2_003_000_R2_14</strain>
    </source>
</reference>
<evidence type="ECO:0008006" key="4">
    <source>
        <dbReference type="Google" id="ProtNLM"/>
    </source>
</evidence>
<proteinExistence type="predicted"/>
<dbReference type="InterPro" id="IPR014807">
    <property type="entry name" value="Coa1"/>
</dbReference>